<dbReference type="Proteomes" id="UP001152888">
    <property type="component" value="Unassembled WGS sequence"/>
</dbReference>
<protein>
    <submittedName>
        <fullName evidence="1">Uncharacterized protein</fullName>
    </submittedName>
</protein>
<proteinExistence type="predicted"/>
<gene>
    <name evidence="1" type="ORF">ACAOBT_LOCUS834</name>
</gene>
<dbReference type="AlphaFoldDB" id="A0A9P0JP57"/>
<organism evidence="1 2">
    <name type="scientific">Acanthoscelides obtectus</name>
    <name type="common">Bean weevil</name>
    <name type="synonym">Bruchus obtectus</name>
    <dbReference type="NCBI Taxonomy" id="200917"/>
    <lineage>
        <taxon>Eukaryota</taxon>
        <taxon>Metazoa</taxon>
        <taxon>Ecdysozoa</taxon>
        <taxon>Arthropoda</taxon>
        <taxon>Hexapoda</taxon>
        <taxon>Insecta</taxon>
        <taxon>Pterygota</taxon>
        <taxon>Neoptera</taxon>
        <taxon>Endopterygota</taxon>
        <taxon>Coleoptera</taxon>
        <taxon>Polyphaga</taxon>
        <taxon>Cucujiformia</taxon>
        <taxon>Chrysomeloidea</taxon>
        <taxon>Chrysomelidae</taxon>
        <taxon>Bruchinae</taxon>
        <taxon>Bruchini</taxon>
        <taxon>Acanthoscelides</taxon>
    </lineage>
</organism>
<accession>A0A9P0JP57</accession>
<reference evidence="1" key="1">
    <citation type="submission" date="2022-03" db="EMBL/GenBank/DDBJ databases">
        <authorList>
            <person name="Sayadi A."/>
        </authorList>
    </citation>
    <scope>NUCLEOTIDE SEQUENCE</scope>
</reference>
<name>A0A9P0JP57_ACAOB</name>
<keyword evidence="2" id="KW-1185">Reference proteome</keyword>
<sequence length="35" mass="4147">MAVIFLLRNKANYSENGLKTQTHWSFLRVEMCCEL</sequence>
<comment type="caution">
    <text evidence="1">The sequence shown here is derived from an EMBL/GenBank/DDBJ whole genome shotgun (WGS) entry which is preliminary data.</text>
</comment>
<evidence type="ECO:0000313" key="1">
    <source>
        <dbReference type="EMBL" id="CAH1954939.1"/>
    </source>
</evidence>
<dbReference type="EMBL" id="CAKOFQ010006656">
    <property type="protein sequence ID" value="CAH1954939.1"/>
    <property type="molecule type" value="Genomic_DNA"/>
</dbReference>
<evidence type="ECO:0000313" key="2">
    <source>
        <dbReference type="Proteomes" id="UP001152888"/>
    </source>
</evidence>